<name>A0A8R1DR22_CAEJA</name>
<keyword evidence="4" id="KW-1185">Reference proteome</keyword>
<dbReference type="PANTHER" id="PTHR43975">
    <property type="entry name" value="ZGC:101858"/>
    <property type="match status" value="1"/>
</dbReference>
<dbReference type="PRINTS" id="PR00081">
    <property type="entry name" value="GDHRDH"/>
</dbReference>
<accession>A0A8R1DR22</accession>
<dbReference type="EnsemblMetazoa" id="CJA09557b.1">
    <property type="protein sequence ID" value="CJA09557b.1"/>
    <property type="gene ID" value="WBGene00128761"/>
</dbReference>
<feature type="region of interest" description="Disordered" evidence="2">
    <location>
        <begin position="494"/>
        <end position="636"/>
    </location>
</feature>
<proteinExistence type="predicted"/>
<feature type="compositionally biased region" description="Low complexity" evidence="2">
    <location>
        <begin position="613"/>
        <end position="622"/>
    </location>
</feature>
<reference evidence="3" key="2">
    <citation type="submission" date="2022-06" db="UniProtKB">
        <authorList>
            <consortium name="EnsemblMetazoa"/>
        </authorList>
    </citation>
    <scope>IDENTIFICATION</scope>
    <source>
        <strain evidence="3">DF5081</strain>
    </source>
</reference>
<dbReference type="InterPro" id="IPR002347">
    <property type="entry name" value="SDR_fam"/>
</dbReference>
<evidence type="ECO:0000256" key="2">
    <source>
        <dbReference type="SAM" id="MobiDB-lite"/>
    </source>
</evidence>
<feature type="compositionally biased region" description="Acidic residues" evidence="2">
    <location>
        <begin position="523"/>
        <end position="533"/>
    </location>
</feature>
<dbReference type="AlphaFoldDB" id="A0A8R1DR22"/>
<dbReference type="PROSITE" id="PS00061">
    <property type="entry name" value="ADH_SHORT"/>
    <property type="match status" value="1"/>
</dbReference>
<sequence length="802" mass="90648">MTAKSDGERVEENDGFHGKHAVKGGECETTSGRDVARERTPGGQKPMPVGKNPSGKASGYMKWLREQGRGLFIECRGVRYDEQNPDHKALMTQLWMEVPAEQKFALKEWERNENKDRSKYLQNRNDAAKKRRALQHADPALHAQRQRAHNQSLIAQKAVGTGSITSVEVRPLHTTEDLEAFCKMNAERAHTVLRSIMNQPFAPSEDMRHRLWDPCYQIQFVSVSPLSYVYKYRLNKMVSYPAEISITNFHLKTGIQHTETFFVHFDSNWLYHRGKFDQCDADNRDLYSAKTGIPATGPVGNNVLSPSEALHWMVSRFNENPGLRIVCDQNQFNFVFYALKMLSVYTGHQAKCYFLHKLSGQLLGIQDYLDILLCELPHASLGRWSKQEIDKAFKNHQLIPLSDQARICETHSAMRSHCKYNCTGAHSARILHTFFRILREHRLVNISEYCDTPAHRSCAEVFDHELPEILIAPTISRAEELKYKNLLLAERHDTNTNTADAPPPQDAEQDRVCEEPTYRGEDGSDSDTEEEEEVYRGPYRPDGNSDDDSDEDGDPDQYPSSSSRIGSHQRRTTNTESNHFFESSGPAGHHDVPISASRFDEDDLRPRGNNDLAAEQPAAAEPIPQPNEVPPTPMQNVINNPSGALVAYADSEMEYYCEIPELDCIFDPDESRYYIDRLRDPKEYKLIDLSGFIFAGVTYYCMTKSAVDQFTKCLALEMAPNGVRVNAVCPGVIVTNIHRASGQDEATYAEFLEKCKTTHVLGRAGTTSEVAEAILFLASEKSSFTTGELLRVDGGRGIMHPR</sequence>
<reference evidence="4" key="1">
    <citation type="submission" date="2010-08" db="EMBL/GenBank/DDBJ databases">
        <authorList>
            <consortium name="Caenorhabditis japonica Sequencing Consortium"/>
            <person name="Wilson R.K."/>
        </authorList>
    </citation>
    <scope>NUCLEOTIDE SEQUENCE [LARGE SCALE GENOMIC DNA]</scope>
    <source>
        <strain evidence="4">DF5081</strain>
    </source>
</reference>
<keyword evidence="1" id="KW-0560">Oxidoreductase</keyword>
<organism evidence="3 4">
    <name type="scientific">Caenorhabditis japonica</name>
    <dbReference type="NCBI Taxonomy" id="281687"/>
    <lineage>
        <taxon>Eukaryota</taxon>
        <taxon>Metazoa</taxon>
        <taxon>Ecdysozoa</taxon>
        <taxon>Nematoda</taxon>
        <taxon>Chromadorea</taxon>
        <taxon>Rhabditida</taxon>
        <taxon>Rhabditina</taxon>
        <taxon>Rhabditomorpha</taxon>
        <taxon>Rhabditoidea</taxon>
        <taxon>Rhabditidae</taxon>
        <taxon>Peloderinae</taxon>
        <taxon>Caenorhabditis</taxon>
    </lineage>
</organism>
<feature type="compositionally biased region" description="Acidic residues" evidence="2">
    <location>
        <begin position="544"/>
        <end position="555"/>
    </location>
</feature>
<dbReference type="Proteomes" id="UP000005237">
    <property type="component" value="Unassembled WGS sequence"/>
</dbReference>
<evidence type="ECO:0000313" key="3">
    <source>
        <dbReference type="EnsemblMetazoa" id="CJA09557b.1"/>
    </source>
</evidence>
<evidence type="ECO:0000256" key="1">
    <source>
        <dbReference type="ARBA" id="ARBA00023002"/>
    </source>
</evidence>
<feature type="compositionally biased region" description="Basic and acidic residues" evidence="2">
    <location>
        <begin position="508"/>
        <end position="522"/>
    </location>
</feature>
<feature type="compositionally biased region" description="Basic and acidic residues" evidence="2">
    <location>
        <begin position="1"/>
        <end position="17"/>
    </location>
</feature>
<feature type="region of interest" description="Disordered" evidence="2">
    <location>
        <begin position="1"/>
        <end position="56"/>
    </location>
</feature>
<dbReference type="Pfam" id="PF13561">
    <property type="entry name" value="adh_short_C2"/>
    <property type="match status" value="1"/>
</dbReference>
<dbReference type="GO" id="GO:0016491">
    <property type="term" value="F:oxidoreductase activity"/>
    <property type="evidence" value="ECO:0007669"/>
    <property type="project" value="UniProtKB-KW"/>
</dbReference>
<dbReference type="InterPro" id="IPR020904">
    <property type="entry name" value="Sc_DH/Rdtase_CS"/>
</dbReference>
<feature type="compositionally biased region" description="Polar residues" evidence="2">
    <location>
        <begin position="558"/>
        <end position="581"/>
    </location>
</feature>
<evidence type="ECO:0000313" key="4">
    <source>
        <dbReference type="Proteomes" id="UP000005237"/>
    </source>
</evidence>
<protein>
    <submittedName>
        <fullName evidence="3">Uncharacterized protein</fullName>
    </submittedName>
</protein>
<dbReference type="SUPFAM" id="SSF51735">
    <property type="entry name" value="NAD(P)-binding Rossmann-fold domains"/>
    <property type="match status" value="1"/>
</dbReference>
<feature type="compositionally biased region" description="Pro residues" evidence="2">
    <location>
        <begin position="623"/>
        <end position="633"/>
    </location>
</feature>
<dbReference type="InterPro" id="IPR036291">
    <property type="entry name" value="NAD(P)-bd_dom_sf"/>
</dbReference>
<dbReference type="PANTHER" id="PTHR43975:SF2">
    <property type="entry name" value="EG:BACR7A4.14 PROTEIN-RELATED"/>
    <property type="match status" value="1"/>
</dbReference>
<dbReference type="Gene3D" id="3.40.50.720">
    <property type="entry name" value="NAD(P)-binding Rossmann-like Domain"/>
    <property type="match status" value="1"/>
</dbReference>